<accession>A0ABP0PP71</accession>
<gene>
    <name evidence="3" type="ORF">SCF082_LOCUS37293</name>
</gene>
<dbReference type="Pfam" id="PF12849">
    <property type="entry name" value="PBP_like_2"/>
    <property type="match status" value="1"/>
</dbReference>
<dbReference type="Gene3D" id="3.40.190.10">
    <property type="entry name" value="Periplasmic binding protein-like II"/>
    <property type="match status" value="2"/>
</dbReference>
<dbReference type="PANTHER" id="PTHR30570:SF1">
    <property type="entry name" value="PHOSPHATE-BINDING PROTEIN PSTS"/>
    <property type="match status" value="1"/>
</dbReference>
<reference evidence="3 4" key="1">
    <citation type="submission" date="2024-02" db="EMBL/GenBank/DDBJ databases">
        <authorList>
            <person name="Chen Y."/>
            <person name="Shah S."/>
            <person name="Dougan E. K."/>
            <person name="Thang M."/>
            <person name="Chan C."/>
        </authorList>
    </citation>
    <scope>NUCLEOTIDE SEQUENCE [LARGE SCALE GENOMIC DNA]</scope>
</reference>
<keyword evidence="1" id="KW-0732">Signal</keyword>
<evidence type="ECO:0000256" key="1">
    <source>
        <dbReference type="ARBA" id="ARBA00022729"/>
    </source>
</evidence>
<dbReference type="PANTHER" id="PTHR30570">
    <property type="entry name" value="PERIPLASMIC PHOSPHATE BINDING COMPONENT OF PHOSPHATE ABC TRANSPORTER"/>
    <property type="match status" value="1"/>
</dbReference>
<dbReference type="EMBL" id="CAXAMM010037891">
    <property type="protein sequence ID" value="CAK9077820.1"/>
    <property type="molecule type" value="Genomic_DNA"/>
</dbReference>
<comment type="caution">
    <text evidence="3">The sequence shown here is derived from an EMBL/GenBank/DDBJ whole genome shotgun (WGS) entry which is preliminary data.</text>
</comment>
<name>A0ABP0PP71_9DINO</name>
<dbReference type="InterPro" id="IPR024370">
    <property type="entry name" value="PBP_domain"/>
</dbReference>
<evidence type="ECO:0000313" key="4">
    <source>
        <dbReference type="Proteomes" id="UP001642464"/>
    </source>
</evidence>
<feature type="domain" description="PBP" evidence="2">
    <location>
        <begin position="341"/>
        <end position="634"/>
    </location>
</feature>
<keyword evidence="4" id="KW-1185">Reference proteome</keyword>
<dbReference type="InterPro" id="IPR050811">
    <property type="entry name" value="Phosphate_ABC_transporter"/>
</dbReference>
<evidence type="ECO:0000259" key="2">
    <source>
        <dbReference type="Pfam" id="PF12849"/>
    </source>
</evidence>
<evidence type="ECO:0000313" key="3">
    <source>
        <dbReference type="EMBL" id="CAK9077820.1"/>
    </source>
</evidence>
<proteinExistence type="predicted"/>
<dbReference type="Proteomes" id="UP001642464">
    <property type="component" value="Unassembled WGS sequence"/>
</dbReference>
<organism evidence="3 4">
    <name type="scientific">Durusdinium trenchii</name>
    <dbReference type="NCBI Taxonomy" id="1381693"/>
    <lineage>
        <taxon>Eukaryota</taxon>
        <taxon>Sar</taxon>
        <taxon>Alveolata</taxon>
        <taxon>Dinophyceae</taxon>
        <taxon>Suessiales</taxon>
        <taxon>Symbiodiniaceae</taxon>
        <taxon>Durusdinium</taxon>
    </lineage>
</organism>
<sequence>MNRLSTSDRAAILHLLCEGMSMRAAARITGASKNTVTKLLCDVGGACQWYQDARFRHLKCQRIQVDEIWSFVGSKQKNVPKGMEGSYGDCWTWTSICADTKLVPAWVVGLRNAQYALALMEDLADRIDGAFQLTTDGLNAYEAAVAHAFEGREINYAMLVKLYGDSDVPEDAKGRYSPAECIGARKRVVLGNPDPEHVSTSYVERNNLTMRMGMRRFTRLTNAFSKKVESHNHAVALHFMHYNFVRTHKTLRVSPAMAAEVSDKLWSVEDIVTMADHFEAQVKGRPYGARVKPLEDYKPFRPGRAPDIAHSYKRQRSFTRSIAYTSAAAVGMVAFACAALARDQVQIAGSSTVLPYANIVAEQFGKSHDGIRTPIIESGGSGAGIKRFCEGLGEGTIDIANASRKMKDSEVEDCKKNGVAEIMEIQFGYDGIVFAVDSGSADWALEPKDIYLALAAQVPKDGALVDNPHKTWKEVNDSLPDWPIVAYIPGEKHGTREVFEEKVLAEGCESTGGFDLLLAKAEGDDDKAKKKAAEKGCVQVRKDGASVDIDGDYTETLARLSSNPKGVGVFGLSFYENNTDKLKVATLNGITPSVESIAKGEYPVSRPLQFYVKKAHIGTIPGLKEYVEFFVSDRMIGPDGPLAEYGLVPAPDAERKALQEAVSADKTM</sequence>
<protein>
    <submittedName>
        <fullName evidence="3">Protein SphX</fullName>
    </submittedName>
</protein>
<dbReference type="SUPFAM" id="SSF53850">
    <property type="entry name" value="Periplasmic binding protein-like II"/>
    <property type="match status" value="1"/>
</dbReference>